<evidence type="ECO:0000259" key="9">
    <source>
        <dbReference type="SMART" id="SM00095"/>
    </source>
</evidence>
<evidence type="ECO:0000256" key="5">
    <source>
        <dbReference type="ARBA" id="ARBA00022631"/>
    </source>
</evidence>
<evidence type="ECO:0000256" key="8">
    <source>
        <dbReference type="RuleBase" id="RU361270"/>
    </source>
</evidence>
<comment type="function">
    <text evidence="2">Catalyzes the hydrolysis of 5-hydroxyisourate (HIU) to 2-oxo-4-hydroxy-4-carboxy-5-ureidoimidazoline (OHCU).</text>
</comment>
<organism evidence="10 11">
    <name type="scientific">Ambispora gerdemannii</name>
    <dbReference type="NCBI Taxonomy" id="144530"/>
    <lineage>
        <taxon>Eukaryota</taxon>
        <taxon>Fungi</taxon>
        <taxon>Fungi incertae sedis</taxon>
        <taxon>Mucoromycota</taxon>
        <taxon>Glomeromycotina</taxon>
        <taxon>Glomeromycetes</taxon>
        <taxon>Archaeosporales</taxon>
        <taxon>Ambisporaceae</taxon>
        <taxon>Ambispora</taxon>
    </lineage>
</organism>
<dbReference type="GO" id="GO:0033971">
    <property type="term" value="F:hydroxyisourate hydrolase activity"/>
    <property type="evidence" value="ECO:0007669"/>
    <property type="project" value="UniProtKB-EC"/>
</dbReference>
<feature type="binding site" evidence="7">
    <location>
        <position position="12"/>
    </location>
    <ligand>
        <name>substrate</name>
    </ligand>
</feature>
<dbReference type="SMART" id="SM00095">
    <property type="entry name" value="TR_THY"/>
    <property type="match status" value="1"/>
</dbReference>
<sequence>MSQKQQSPITCHVLDTSRGEPAEMLPIRLEVKKAPTTSPEEYDKDWILVAEGETNKDGRCPNLLSPESHKITRGIYRITFNTSSYFDNFEVETFYPYVQVIFSITDTEGHYHVPLILSPYSYTTYRGS</sequence>
<evidence type="ECO:0000256" key="4">
    <source>
        <dbReference type="ARBA" id="ARBA00011881"/>
    </source>
</evidence>
<dbReference type="InterPro" id="IPR000895">
    <property type="entry name" value="Transthyretin/HIU_hydrolase"/>
</dbReference>
<dbReference type="Proteomes" id="UP000789831">
    <property type="component" value="Unassembled WGS sequence"/>
</dbReference>
<dbReference type="GO" id="GO:0006144">
    <property type="term" value="P:purine nucleobase metabolic process"/>
    <property type="evidence" value="ECO:0007669"/>
    <property type="project" value="UniProtKB-KW"/>
</dbReference>
<evidence type="ECO:0000256" key="1">
    <source>
        <dbReference type="ARBA" id="ARBA00001043"/>
    </source>
</evidence>
<gene>
    <name evidence="10" type="ORF">AGERDE_LOCUS304</name>
</gene>
<dbReference type="NCBIfam" id="TIGR02962">
    <property type="entry name" value="hdxy_isourate"/>
    <property type="match status" value="1"/>
</dbReference>
<evidence type="ECO:0000256" key="6">
    <source>
        <dbReference type="ARBA" id="ARBA00022801"/>
    </source>
</evidence>
<proteinExistence type="inferred from homology"/>
<evidence type="ECO:0000256" key="2">
    <source>
        <dbReference type="ARBA" id="ARBA00002704"/>
    </source>
</evidence>
<feature type="domain" description="Transthyretin/hydroxyisourate hydrolase" evidence="9">
    <location>
        <begin position="4"/>
        <end position="127"/>
    </location>
</feature>
<feature type="binding site" evidence="7">
    <location>
        <position position="125"/>
    </location>
    <ligand>
        <name>substrate</name>
    </ligand>
</feature>
<reference evidence="10" key="1">
    <citation type="submission" date="2021-06" db="EMBL/GenBank/DDBJ databases">
        <authorList>
            <person name="Kallberg Y."/>
            <person name="Tangrot J."/>
            <person name="Rosling A."/>
        </authorList>
    </citation>
    <scope>NUCLEOTIDE SEQUENCE</scope>
    <source>
        <strain evidence="10">MT106</strain>
    </source>
</reference>
<dbReference type="EC" id="3.5.2.17" evidence="8"/>
<evidence type="ECO:0000256" key="7">
    <source>
        <dbReference type="PIRSR" id="PIRSR600895-51"/>
    </source>
</evidence>
<keyword evidence="6 8" id="KW-0378">Hydrolase</keyword>
<accession>A0A9N8V1H9</accession>
<evidence type="ECO:0000313" key="11">
    <source>
        <dbReference type="Proteomes" id="UP000789831"/>
    </source>
</evidence>
<name>A0A9N8V1H9_9GLOM</name>
<evidence type="ECO:0000256" key="3">
    <source>
        <dbReference type="ARBA" id="ARBA00009850"/>
    </source>
</evidence>
<dbReference type="OrthoDB" id="10265230at2759"/>
<dbReference type="PRINTS" id="PR00189">
    <property type="entry name" value="TRNSTHYRETIN"/>
</dbReference>
<dbReference type="InterPro" id="IPR023418">
    <property type="entry name" value="Thyroxine_BS"/>
</dbReference>
<keyword evidence="5 8" id="KW-0659">Purine metabolism</keyword>
<dbReference type="EMBL" id="CAJVPL010000015">
    <property type="protein sequence ID" value="CAG8434098.1"/>
    <property type="molecule type" value="Genomic_DNA"/>
</dbReference>
<protein>
    <recommendedName>
        <fullName evidence="8">5-hydroxyisourate hydrolase</fullName>
        <shortName evidence="8">HIU hydrolase</shortName>
        <shortName evidence="8">HIUHase</shortName>
        <ecNumber evidence="8">3.5.2.17</ecNumber>
    </recommendedName>
</protein>
<dbReference type="InterPro" id="IPR014306">
    <property type="entry name" value="Hydroxyisourate_hydrolase"/>
</dbReference>
<dbReference type="SUPFAM" id="SSF49472">
    <property type="entry name" value="Transthyretin (synonym: prealbumin)"/>
    <property type="match status" value="1"/>
</dbReference>
<dbReference type="Pfam" id="PF00576">
    <property type="entry name" value="Transthyretin"/>
    <property type="match status" value="1"/>
</dbReference>
<comment type="caution">
    <text evidence="10">The sequence shown here is derived from an EMBL/GenBank/DDBJ whole genome shotgun (WGS) entry which is preliminary data.</text>
</comment>
<dbReference type="AlphaFoldDB" id="A0A9N8V1H9"/>
<dbReference type="InterPro" id="IPR023416">
    <property type="entry name" value="Transthyretin/HIU_hydrolase_d"/>
</dbReference>
<feature type="binding site" evidence="7">
    <location>
        <position position="59"/>
    </location>
    <ligand>
        <name>substrate</name>
    </ligand>
</feature>
<dbReference type="PROSITE" id="PS00768">
    <property type="entry name" value="TRANSTHYRETIN_1"/>
    <property type="match status" value="1"/>
</dbReference>
<comment type="similarity">
    <text evidence="3 8">Belongs to the transthyretin family. 5-hydroxyisourate hydrolase subfamily.</text>
</comment>
<keyword evidence="11" id="KW-1185">Reference proteome</keyword>
<dbReference type="PROSITE" id="PS00769">
    <property type="entry name" value="TRANSTHYRETIN_2"/>
    <property type="match status" value="1"/>
</dbReference>
<comment type="subunit">
    <text evidence="4 8">Homotetramer.</text>
</comment>
<dbReference type="Gene3D" id="2.60.40.180">
    <property type="entry name" value="Transthyretin/hydroxyisourate hydrolase domain"/>
    <property type="match status" value="1"/>
</dbReference>
<dbReference type="PANTHER" id="PTHR10395">
    <property type="entry name" value="URICASE AND TRANSTHYRETIN-RELATED"/>
    <property type="match status" value="1"/>
</dbReference>
<dbReference type="PANTHER" id="PTHR10395:SF7">
    <property type="entry name" value="5-HYDROXYISOURATE HYDROLASE"/>
    <property type="match status" value="1"/>
</dbReference>
<evidence type="ECO:0000313" key="10">
    <source>
        <dbReference type="EMBL" id="CAG8434098.1"/>
    </source>
</evidence>
<dbReference type="CDD" id="cd05822">
    <property type="entry name" value="TLP_HIUase"/>
    <property type="match status" value="1"/>
</dbReference>
<comment type="catalytic activity">
    <reaction evidence="1 8">
        <text>5-hydroxyisourate + H2O = 5-hydroxy-2-oxo-4-ureido-2,5-dihydro-1H-imidazole-5-carboxylate + H(+)</text>
        <dbReference type="Rhea" id="RHEA:23736"/>
        <dbReference type="ChEBI" id="CHEBI:15377"/>
        <dbReference type="ChEBI" id="CHEBI:15378"/>
        <dbReference type="ChEBI" id="CHEBI:18072"/>
        <dbReference type="ChEBI" id="CHEBI:58639"/>
        <dbReference type="EC" id="3.5.2.17"/>
    </reaction>
</comment>
<dbReference type="InterPro" id="IPR023419">
    <property type="entry name" value="Transthyretin_CS"/>
</dbReference>
<dbReference type="InterPro" id="IPR036817">
    <property type="entry name" value="Transthyretin/HIU_hydrolase_sf"/>
</dbReference>